<proteinExistence type="predicted"/>
<organism evidence="2 3">
    <name type="scientific">Scandinavium hiltneri</name>
    <dbReference type="NCBI Taxonomy" id="2926519"/>
    <lineage>
        <taxon>Bacteria</taxon>
        <taxon>Pseudomonadati</taxon>
        <taxon>Pseudomonadota</taxon>
        <taxon>Gammaproteobacteria</taxon>
        <taxon>Enterobacterales</taxon>
        <taxon>Enterobacteriaceae</taxon>
        <taxon>Scandinavium</taxon>
    </lineage>
</organism>
<dbReference type="EMBL" id="JALIGE010000069">
    <property type="protein sequence ID" value="MCS2160516.1"/>
    <property type="molecule type" value="Genomic_DNA"/>
</dbReference>
<dbReference type="InterPro" id="IPR049611">
    <property type="entry name" value="YncL"/>
</dbReference>
<keyword evidence="1" id="KW-1133">Transmembrane helix</keyword>
<sequence length="30" mass="3368">MEVSSRTVFLINLFAAVALISLLSIRFGWL</sequence>
<gene>
    <name evidence="2" type="primary">yncL</name>
    <name evidence="2" type="ORF">MUU47_05130</name>
</gene>
<evidence type="ECO:0000313" key="2">
    <source>
        <dbReference type="EMBL" id="MCS2160516.1"/>
    </source>
</evidence>
<dbReference type="NCBIfam" id="NF000537">
    <property type="entry name" value="YncL"/>
    <property type="match status" value="1"/>
</dbReference>
<name>A0ABT2DY13_9ENTR</name>
<reference evidence="2 3" key="1">
    <citation type="submission" date="2022-04" db="EMBL/GenBank/DDBJ databases">
        <title>Proposal of a three novel species of Scandinavium, Scandinavium hiltneri, Scandinavium manionii, Scandinavium tedordense.</title>
        <authorList>
            <person name="Maddock D.W."/>
            <person name="Brady C.L."/>
            <person name="Denman S."/>
            <person name="Arnold D."/>
        </authorList>
    </citation>
    <scope>NUCLEOTIDE SEQUENCE [LARGE SCALE GENOMIC DNA]</scope>
    <source>
        <strain evidence="2 3">H11S7</strain>
    </source>
</reference>
<comment type="caution">
    <text evidence="2">The sequence shown here is derived from an EMBL/GenBank/DDBJ whole genome shotgun (WGS) entry which is preliminary data.</text>
</comment>
<feature type="transmembrane region" description="Helical" evidence="1">
    <location>
        <begin position="7"/>
        <end position="29"/>
    </location>
</feature>
<protein>
    <submittedName>
        <fullName evidence="2">Stress response membrane protein YncL</fullName>
    </submittedName>
</protein>
<dbReference type="RefSeq" id="WP_258987103.1">
    <property type="nucleotide sequence ID" value="NZ_JALIGE010000069.1"/>
</dbReference>
<keyword evidence="1" id="KW-0812">Transmembrane</keyword>
<dbReference type="Proteomes" id="UP001205357">
    <property type="component" value="Unassembled WGS sequence"/>
</dbReference>
<keyword evidence="3" id="KW-1185">Reference proteome</keyword>
<accession>A0ABT2DY13</accession>
<evidence type="ECO:0000256" key="1">
    <source>
        <dbReference type="SAM" id="Phobius"/>
    </source>
</evidence>
<evidence type="ECO:0000313" key="3">
    <source>
        <dbReference type="Proteomes" id="UP001205357"/>
    </source>
</evidence>
<keyword evidence="1" id="KW-0472">Membrane</keyword>